<proteinExistence type="predicted"/>
<evidence type="ECO:0000313" key="2">
    <source>
        <dbReference type="Proteomes" id="UP001642464"/>
    </source>
</evidence>
<dbReference type="EMBL" id="CAXAMM010008684">
    <property type="protein sequence ID" value="CAK9018170.1"/>
    <property type="molecule type" value="Genomic_DNA"/>
</dbReference>
<organism evidence="1 2">
    <name type="scientific">Durusdinium trenchii</name>
    <dbReference type="NCBI Taxonomy" id="1381693"/>
    <lineage>
        <taxon>Eukaryota</taxon>
        <taxon>Sar</taxon>
        <taxon>Alveolata</taxon>
        <taxon>Dinophyceae</taxon>
        <taxon>Suessiales</taxon>
        <taxon>Symbiodiniaceae</taxon>
        <taxon>Durusdinium</taxon>
    </lineage>
</organism>
<evidence type="ECO:0000313" key="1">
    <source>
        <dbReference type="EMBL" id="CAK9018170.1"/>
    </source>
</evidence>
<protein>
    <submittedName>
        <fullName evidence="1">Uncharacterized protein</fullName>
    </submittedName>
</protein>
<name>A0ABP0JVA7_9DINO</name>
<keyword evidence="2" id="KW-1185">Reference proteome</keyword>
<reference evidence="1 2" key="1">
    <citation type="submission" date="2024-02" db="EMBL/GenBank/DDBJ databases">
        <authorList>
            <person name="Chen Y."/>
            <person name="Shah S."/>
            <person name="Dougan E. K."/>
            <person name="Thang M."/>
            <person name="Chan C."/>
        </authorList>
    </citation>
    <scope>NUCLEOTIDE SEQUENCE [LARGE SCALE GENOMIC DNA]</scope>
</reference>
<accession>A0ABP0JVA7</accession>
<comment type="caution">
    <text evidence="1">The sequence shown here is derived from an EMBL/GenBank/DDBJ whole genome shotgun (WGS) entry which is preliminary data.</text>
</comment>
<sequence length="453" mass="48841">MKAVPQQLQEGDLMSACELLDGGLLDLSSWDDEEVGSILPDLPKNALENYLAEIDDKLSIDLMNQPVLSAPLSLTRSLSMEPTDGEMGVDLEMIDSPVVAATPVVATTAATFGPLPVTGEPREEFRTAFGTAKATVVKPDPVKPKLVAPPKLAQQGLPSKPLSVGKQPGKVVYKERAKLRSVTVILEGGAEVVKAGHIDVTVRGGSQADPLTWKVVQTFALVKPPVSHRASASTKPLWTIPDSSASQLADKTFNVLKCYTHGATTAWLVMLKANRLKHVGFYALTFRCGSQIVSTTTFEVKSKLNPKHLSAAKNKQLPSREDANVEALGRLLSSFKSNDVFWRTGPTCDPQDPLDFDSPVPNFDQDLVTDTTLALPPNTMASNKRNLAAILAGDENSGARRSVRLKTERDDTVTLQMSRQAFDSCMQLLSEGSCSSRANIQRAQSILANAKLV</sequence>
<gene>
    <name evidence="1" type="ORF">SCF082_LOCUS13964</name>
</gene>
<dbReference type="Proteomes" id="UP001642464">
    <property type="component" value="Unassembled WGS sequence"/>
</dbReference>